<dbReference type="PANTHER" id="PTHR38110">
    <property type="entry name" value="CHROMOSOME 23, WHOLE GENOME SHOTGUN SEQUENCE"/>
    <property type="match status" value="1"/>
</dbReference>
<evidence type="ECO:0000259" key="1">
    <source>
        <dbReference type="Pfam" id="PF13622"/>
    </source>
</evidence>
<dbReference type="Gene3D" id="2.40.160.210">
    <property type="entry name" value="Acyl-CoA thioesterase, double hotdog domain"/>
    <property type="match status" value="1"/>
</dbReference>
<name>A0A7W8HK74_9BURK</name>
<dbReference type="RefSeq" id="WP_183970273.1">
    <property type="nucleotide sequence ID" value="NZ_BAABEW010000020.1"/>
</dbReference>
<dbReference type="InterPro" id="IPR042171">
    <property type="entry name" value="Acyl-CoA_hotdog"/>
</dbReference>
<dbReference type="Pfam" id="PF20789">
    <property type="entry name" value="4HBT_3C"/>
    <property type="match status" value="1"/>
</dbReference>
<protein>
    <submittedName>
        <fullName evidence="3">Acyl-CoA thioesterase</fullName>
    </submittedName>
</protein>
<dbReference type="InterPro" id="IPR049450">
    <property type="entry name" value="ACOT8-like_C"/>
</dbReference>
<accession>A0A7W8HK74</accession>
<dbReference type="InterPro" id="IPR029069">
    <property type="entry name" value="HotDog_dom_sf"/>
</dbReference>
<sequence>MHSSDILADPAHLPQAGAAHPFDQAIRLEAAGEGRLRGATHPEYWNQVGPFGGITAAVMLESVLRQPQRLGDPLSLTVNYAGPVREGGYVIETKLVRSNRTTQHWSMELVQGPDREVAISAIAVFALRRDTYSLTEASPPPAPPADQCHRVRGRTDLPWLAHYDMRYVRGKPMHENEDSVTHLWVGDLPPRPLDFASLAAICDVFFPRLYLRRPKFVPIGTVSLNVYFHRSGEAIARHGAHHVLATAHGQVVSAGFFDQQGQIWSHDGDLLATTHQIVWFKE</sequence>
<reference evidence="3 4" key="1">
    <citation type="submission" date="2020-08" db="EMBL/GenBank/DDBJ databases">
        <title>Genomic Encyclopedia of Type Strains, Phase IV (KMG-IV): sequencing the most valuable type-strain genomes for metagenomic binning, comparative biology and taxonomic classification.</title>
        <authorList>
            <person name="Goeker M."/>
        </authorList>
    </citation>
    <scope>NUCLEOTIDE SEQUENCE [LARGE SCALE GENOMIC DNA]</scope>
    <source>
        <strain evidence="3 4">DSM 29781</strain>
    </source>
</reference>
<dbReference type="InterPro" id="IPR052389">
    <property type="entry name" value="Sec_Metab_Biosynth-Assoc"/>
</dbReference>
<keyword evidence="4" id="KW-1185">Reference proteome</keyword>
<dbReference type="Proteomes" id="UP000532440">
    <property type="component" value="Unassembled WGS sequence"/>
</dbReference>
<dbReference type="EMBL" id="JACHGB010000007">
    <property type="protein sequence ID" value="MBB5273545.1"/>
    <property type="molecule type" value="Genomic_DNA"/>
</dbReference>
<proteinExistence type="predicted"/>
<dbReference type="Pfam" id="PF13622">
    <property type="entry name" value="4HBT_3"/>
    <property type="match status" value="1"/>
</dbReference>
<organism evidence="3 4">
    <name type="scientific">Quisquiliibacterium transsilvanicum</name>
    <dbReference type="NCBI Taxonomy" id="1549638"/>
    <lineage>
        <taxon>Bacteria</taxon>
        <taxon>Pseudomonadati</taxon>
        <taxon>Pseudomonadota</taxon>
        <taxon>Betaproteobacteria</taxon>
        <taxon>Burkholderiales</taxon>
        <taxon>Burkholderiaceae</taxon>
        <taxon>Quisquiliibacterium</taxon>
    </lineage>
</organism>
<evidence type="ECO:0000259" key="2">
    <source>
        <dbReference type="Pfam" id="PF20789"/>
    </source>
</evidence>
<feature type="domain" description="Acyl-CoA thioesterase-like N-terminal HotDog" evidence="1">
    <location>
        <begin position="42"/>
        <end position="125"/>
    </location>
</feature>
<dbReference type="SUPFAM" id="SSF54637">
    <property type="entry name" value="Thioesterase/thiol ester dehydrase-isomerase"/>
    <property type="match status" value="2"/>
</dbReference>
<feature type="domain" description="Acyl-CoA thioesterase-like C-terminal" evidence="2">
    <location>
        <begin position="146"/>
        <end position="279"/>
    </location>
</feature>
<dbReference type="PANTHER" id="PTHR38110:SF1">
    <property type="entry name" value="THIOESTERASE DOMAIN-CONTAINING PROTEIN"/>
    <property type="match status" value="1"/>
</dbReference>
<dbReference type="AlphaFoldDB" id="A0A7W8HK74"/>
<gene>
    <name evidence="3" type="ORF">HNQ70_003575</name>
</gene>
<comment type="caution">
    <text evidence="3">The sequence shown here is derived from an EMBL/GenBank/DDBJ whole genome shotgun (WGS) entry which is preliminary data.</text>
</comment>
<evidence type="ECO:0000313" key="3">
    <source>
        <dbReference type="EMBL" id="MBB5273545.1"/>
    </source>
</evidence>
<evidence type="ECO:0000313" key="4">
    <source>
        <dbReference type="Proteomes" id="UP000532440"/>
    </source>
</evidence>
<dbReference type="InterPro" id="IPR049449">
    <property type="entry name" value="TesB_ACOT8-like_N"/>
</dbReference>